<dbReference type="InterPro" id="IPR017853">
    <property type="entry name" value="GH"/>
</dbReference>
<dbReference type="Pfam" id="PF00150">
    <property type="entry name" value="Cellulase"/>
    <property type="match status" value="1"/>
</dbReference>
<dbReference type="GO" id="GO:0005576">
    <property type="term" value="C:extracellular region"/>
    <property type="evidence" value="ECO:0007669"/>
    <property type="project" value="TreeGrafter"/>
</dbReference>
<dbReference type="GeneID" id="93583151"/>
<dbReference type="GO" id="GO:0009251">
    <property type="term" value="P:glucan catabolic process"/>
    <property type="evidence" value="ECO:0007669"/>
    <property type="project" value="TreeGrafter"/>
</dbReference>
<reference evidence="7 8" key="1">
    <citation type="submission" date="2019-01" db="EMBL/GenBank/DDBJ databases">
        <title>Intercellular communication is required for trap formation in the nematode-trapping fungus Duddingtonia flagrans.</title>
        <authorList>
            <person name="Youssar L."/>
            <person name="Wernet V."/>
            <person name="Hensel N."/>
            <person name="Hildebrandt H.-G."/>
            <person name="Fischer R."/>
        </authorList>
    </citation>
    <scope>NUCLEOTIDE SEQUENCE [LARGE SCALE GENOMIC DNA]</scope>
    <source>
        <strain evidence="7 8">CBS H-5679</strain>
    </source>
</reference>
<dbReference type="RefSeq" id="XP_067495394.1">
    <property type="nucleotide sequence ID" value="XM_067638127.1"/>
</dbReference>
<dbReference type="OrthoDB" id="1887033at2759"/>
<evidence type="ECO:0000256" key="3">
    <source>
        <dbReference type="ARBA" id="ARBA00023295"/>
    </source>
</evidence>
<accession>A0A437AFL5</accession>
<keyword evidence="4" id="KW-0961">Cell wall biogenesis/degradation</keyword>
<evidence type="ECO:0000256" key="5">
    <source>
        <dbReference type="RuleBase" id="RU361153"/>
    </source>
</evidence>
<dbReference type="AlphaFoldDB" id="A0A437AFL5"/>
<dbReference type="GO" id="GO:0009986">
    <property type="term" value="C:cell surface"/>
    <property type="evidence" value="ECO:0007669"/>
    <property type="project" value="TreeGrafter"/>
</dbReference>
<dbReference type="GO" id="GO:0071555">
    <property type="term" value="P:cell wall organization"/>
    <property type="evidence" value="ECO:0007669"/>
    <property type="project" value="UniProtKB-KW"/>
</dbReference>
<dbReference type="PANTHER" id="PTHR31297:SF13">
    <property type="entry name" value="PUTATIVE-RELATED"/>
    <property type="match status" value="1"/>
</dbReference>
<dbReference type="FunFam" id="3.20.20.80:FF:000130">
    <property type="entry name" value="Endoglucanase C"/>
    <property type="match status" value="1"/>
</dbReference>
<dbReference type="GO" id="GO:0008422">
    <property type="term" value="F:beta-glucosidase activity"/>
    <property type="evidence" value="ECO:0007669"/>
    <property type="project" value="TreeGrafter"/>
</dbReference>
<keyword evidence="3 5" id="KW-0326">Glycosidase</keyword>
<keyword evidence="2 5" id="KW-0378">Hydrolase</keyword>
<evidence type="ECO:0000256" key="2">
    <source>
        <dbReference type="ARBA" id="ARBA00022801"/>
    </source>
</evidence>
<sequence length="481" mass="56279">MAATSTTGILKVKGTDIVDKDGKTVLLRGAGIGGWMNMENFISGYPGREYQIRAALSKVLGREKSEFFFDKFLEYFFTESDAKFYKSLGLNCIRVPFNYRHFEDDMNPRVLKPEGFKHLDRLINICAEHGIYTILDLHTAPGGQNGDWHADIGHHIPEFWTHKDFQDRGIWLWEQLSTHYKSNPWIAGYNVLNEPTDPTHFRLQLWYDRVYNAIRAIDPDHILFLDGNTFGSDFSHFVPSETCQKWENVVYSVHDYSRYGFPASKEWYTGSEEQKKQVKKNYNKKVEWMLQNNLPIWNGEWGPVYARPWFDGDDSDRINESRLKLLDDQLTVYDEARIPWSIWTYKDVGFQGMVYVSQDTPYMKLLQPLLEKKQRMAVDSWGTNEVHIAHIVEPIREHLTKNIAPEYRNLYPYPVIPYDSRVSKIAINILTAEFLVQEWADYFKGKSFEELDELASSFKFENCLQRESLNKALVAHKDVSR</sequence>
<feature type="domain" description="Glycoside hydrolase family 5" evidence="6">
    <location>
        <begin position="78"/>
        <end position="346"/>
    </location>
</feature>
<name>A0A437AFL5_ARTFL</name>
<dbReference type="EMBL" id="SAEB01000001">
    <property type="protein sequence ID" value="RVD89850.1"/>
    <property type="molecule type" value="Genomic_DNA"/>
</dbReference>
<gene>
    <name evidence="7" type="ORF">DFL_000840</name>
</gene>
<dbReference type="Proteomes" id="UP000283090">
    <property type="component" value="Unassembled WGS sequence"/>
</dbReference>
<evidence type="ECO:0000313" key="7">
    <source>
        <dbReference type="EMBL" id="RVD89850.1"/>
    </source>
</evidence>
<dbReference type="InterPro" id="IPR050386">
    <property type="entry name" value="Glycosyl_hydrolase_5"/>
</dbReference>
<comment type="caution">
    <text evidence="7">The sequence shown here is derived from an EMBL/GenBank/DDBJ whole genome shotgun (WGS) entry which is preliminary data.</text>
</comment>
<dbReference type="STRING" id="97331.A0A437AFL5"/>
<dbReference type="SUPFAM" id="SSF51445">
    <property type="entry name" value="(Trans)glycosidases"/>
    <property type="match status" value="1"/>
</dbReference>
<evidence type="ECO:0000256" key="1">
    <source>
        <dbReference type="ARBA" id="ARBA00005641"/>
    </source>
</evidence>
<protein>
    <recommendedName>
        <fullName evidence="6">Glycoside hydrolase family 5 domain-containing protein</fullName>
    </recommendedName>
</protein>
<evidence type="ECO:0000256" key="4">
    <source>
        <dbReference type="ARBA" id="ARBA00023316"/>
    </source>
</evidence>
<proteinExistence type="inferred from homology"/>
<dbReference type="Gene3D" id="3.20.20.80">
    <property type="entry name" value="Glycosidases"/>
    <property type="match status" value="1"/>
</dbReference>
<comment type="similarity">
    <text evidence="1 5">Belongs to the glycosyl hydrolase 5 (cellulase A) family.</text>
</comment>
<evidence type="ECO:0000313" key="8">
    <source>
        <dbReference type="Proteomes" id="UP000283090"/>
    </source>
</evidence>
<organism evidence="7 8">
    <name type="scientific">Arthrobotrys flagrans</name>
    <name type="common">Nematode-trapping fungus</name>
    <name type="synonym">Trichothecium flagrans</name>
    <dbReference type="NCBI Taxonomy" id="97331"/>
    <lineage>
        <taxon>Eukaryota</taxon>
        <taxon>Fungi</taxon>
        <taxon>Dikarya</taxon>
        <taxon>Ascomycota</taxon>
        <taxon>Pezizomycotina</taxon>
        <taxon>Orbiliomycetes</taxon>
        <taxon>Orbiliales</taxon>
        <taxon>Orbiliaceae</taxon>
        <taxon>Arthrobotrys</taxon>
    </lineage>
</organism>
<evidence type="ECO:0000259" key="6">
    <source>
        <dbReference type="Pfam" id="PF00150"/>
    </source>
</evidence>
<keyword evidence="8" id="KW-1185">Reference proteome</keyword>
<dbReference type="InterPro" id="IPR001547">
    <property type="entry name" value="Glyco_hydro_5"/>
</dbReference>
<dbReference type="PANTHER" id="PTHR31297">
    <property type="entry name" value="GLUCAN ENDO-1,6-BETA-GLUCOSIDASE B"/>
    <property type="match status" value="1"/>
</dbReference>
<dbReference type="VEuPathDB" id="FungiDB:DFL_000840"/>